<protein>
    <submittedName>
        <fullName evidence="1">Uncharacterized protein</fullName>
    </submittedName>
</protein>
<name>A0ABV2N946_9HYPH</name>
<organism evidence="1 2">
    <name type="scientific">Methylobacterium radiotolerans</name>
    <dbReference type="NCBI Taxonomy" id="31998"/>
    <lineage>
        <taxon>Bacteria</taxon>
        <taxon>Pseudomonadati</taxon>
        <taxon>Pseudomonadota</taxon>
        <taxon>Alphaproteobacteria</taxon>
        <taxon>Hyphomicrobiales</taxon>
        <taxon>Methylobacteriaceae</taxon>
        <taxon>Methylobacterium</taxon>
    </lineage>
</organism>
<gene>
    <name evidence="1" type="ORF">ABIC20_000328</name>
</gene>
<accession>A0ABV2N946</accession>
<keyword evidence="2" id="KW-1185">Reference proteome</keyword>
<comment type="caution">
    <text evidence="1">The sequence shown here is derived from an EMBL/GenBank/DDBJ whole genome shotgun (WGS) entry which is preliminary data.</text>
</comment>
<sequence length="38" mass="4280">MHVLGRRARRRADLEVLCLAHAWCSVPRRGSDRAGVAH</sequence>
<proteinExistence type="predicted"/>
<reference evidence="1 2" key="1">
    <citation type="submission" date="2024-06" db="EMBL/GenBank/DDBJ databases">
        <title>Genomics of switchgrass bacterial isolates.</title>
        <authorList>
            <person name="Shade A."/>
        </authorList>
    </citation>
    <scope>NUCLEOTIDE SEQUENCE [LARGE SCALE GENOMIC DNA]</scope>
    <source>
        <strain evidence="1 2">PvP084</strain>
    </source>
</reference>
<dbReference type="EMBL" id="JBEPNW010000002">
    <property type="protein sequence ID" value="MET3863019.1"/>
    <property type="molecule type" value="Genomic_DNA"/>
</dbReference>
<evidence type="ECO:0000313" key="2">
    <source>
        <dbReference type="Proteomes" id="UP001549119"/>
    </source>
</evidence>
<dbReference type="Proteomes" id="UP001549119">
    <property type="component" value="Unassembled WGS sequence"/>
</dbReference>
<evidence type="ECO:0000313" key="1">
    <source>
        <dbReference type="EMBL" id="MET3863019.1"/>
    </source>
</evidence>